<organism evidence="1 2">
    <name type="scientific">Bacillus methanolicus PB1</name>
    <dbReference type="NCBI Taxonomy" id="997296"/>
    <lineage>
        <taxon>Bacteria</taxon>
        <taxon>Bacillati</taxon>
        <taxon>Bacillota</taxon>
        <taxon>Bacilli</taxon>
        <taxon>Bacillales</taxon>
        <taxon>Bacillaceae</taxon>
        <taxon>Bacillus</taxon>
    </lineage>
</organism>
<keyword evidence="2" id="KW-1185">Reference proteome</keyword>
<dbReference type="PATRIC" id="fig|997296.3.peg.2369"/>
<dbReference type="EMBL" id="AFEU01000003">
    <property type="protein sequence ID" value="EIJ78135.1"/>
    <property type="molecule type" value="Genomic_DNA"/>
</dbReference>
<gene>
    <name evidence="1" type="ORF">PB1_11264</name>
</gene>
<accession>I3DV64</accession>
<dbReference type="STRING" id="997296.PB1_11264"/>
<dbReference type="Proteomes" id="UP000010523">
    <property type="component" value="Unassembled WGS sequence"/>
</dbReference>
<reference evidence="1 2" key="1">
    <citation type="journal article" date="2012" name="Appl. Environ. Microbiol.">
        <title>Genome Sequence of Thermotolerant Bacillus methanolicus: Features and Regulation Related to Methylotrophy and Production of L-Lysine and L-Glutamate from Methanol.</title>
        <authorList>
            <person name="Heggeset T.M."/>
            <person name="Krog A."/>
            <person name="Balzer S."/>
            <person name="Wentzel A."/>
            <person name="Ellingsen T.E."/>
            <person name="Brautaset T."/>
        </authorList>
    </citation>
    <scope>NUCLEOTIDE SEQUENCE [LARGE SCALE GENOMIC DNA]</scope>
    <source>
        <strain evidence="1 2">PB1</strain>
    </source>
</reference>
<protein>
    <submittedName>
        <fullName evidence="1">Uncharacterized protein</fullName>
    </submittedName>
</protein>
<comment type="caution">
    <text evidence="1">The sequence shown here is derived from an EMBL/GenBank/DDBJ whole genome shotgun (WGS) entry which is preliminary data.</text>
</comment>
<name>I3DV64_BACMT</name>
<evidence type="ECO:0000313" key="1">
    <source>
        <dbReference type="EMBL" id="EIJ78135.1"/>
    </source>
</evidence>
<evidence type="ECO:0000313" key="2">
    <source>
        <dbReference type="Proteomes" id="UP000010523"/>
    </source>
</evidence>
<dbReference type="AlphaFoldDB" id="I3DV64"/>
<sequence>MLFYFMLVFFVYLGLIFYKANKNTRHVMVNTISISRKKIKILRSFTFQISTLKTFQSALISCLK</sequence>
<proteinExistence type="predicted"/>